<organism evidence="1 2">
    <name type="scientific">Adiantum capillus-veneris</name>
    <name type="common">Maidenhair fern</name>
    <dbReference type="NCBI Taxonomy" id="13818"/>
    <lineage>
        <taxon>Eukaryota</taxon>
        <taxon>Viridiplantae</taxon>
        <taxon>Streptophyta</taxon>
        <taxon>Embryophyta</taxon>
        <taxon>Tracheophyta</taxon>
        <taxon>Polypodiopsida</taxon>
        <taxon>Polypodiidae</taxon>
        <taxon>Polypodiales</taxon>
        <taxon>Pteridineae</taxon>
        <taxon>Pteridaceae</taxon>
        <taxon>Vittarioideae</taxon>
        <taxon>Adiantum</taxon>
    </lineage>
</organism>
<accession>A0A9D4V5Y7</accession>
<comment type="caution">
    <text evidence="1">The sequence shown here is derived from an EMBL/GenBank/DDBJ whole genome shotgun (WGS) entry which is preliminary data.</text>
</comment>
<evidence type="ECO:0000313" key="1">
    <source>
        <dbReference type="EMBL" id="KAI5080430.1"/>
    </source>
</evidence>
<dbReference type="AlphaFoldDB" id="A0A9D4V5Y7"/>
<proteinExistence type="predicted"/>
<evidence type="ECO:0000313" key="2">
    <source>
        <dbReference type="Proteomes" id="UP000886520"/>
    </source>
</evidence>
<name>A0A9D4V5Y7_ADICA</name>
<sequence>MLKACKLARESKATKASRPGAIGCSRRRIESIEQSRQFESELATLQQGPSMYTHIPARHPKSLSFSARSSDRVSSTEYYIYY</sequence>
<keyword evidence="2" id="KW-1185">Reference proteome</keyword>
<dbReference type="Proteomes" id="UP000886520">
    <property type="component" value="Chromosome 4"/>
</dbReference>
<gene>
    <name evidence="1" type="ORF">GOP47_0003613</name>
</gene>
<dbReference type="EMBL" id="JABFUD020000004">
    <property type="protein sequence ID" value="KAI5080430.1"/>
    <property type="molecule type" value="Genomic_DNA"/>
</dbReference>
<reference evidence="1" key="1">
    <citation type="submission" date="2021-01" db="EMBL/GenBank/DDBJ databases">
        <title>Adiantum capillus-veneris genome.</title>
        <authorList>
            <person name="Fang Y."/>
            <person name="Liao Q."/>
        </authorList>
    </citation>
    <scope>NUCLEOTIDE SEQUENCE</scope>
    <source>
        <strain evidence="1">H3</strain>
        <tissue evidence="1">Leaf</tissue>
    </source>
</reference>
<protein>
    <submittedName>
        <fullName evidence="1">Uncharacterized protein</fullName>
    </submittedName>
</protein>